<evidence type="ECO:0000256" key="1">
    <source>
        <dbReference type="ARBA" id="ARBA00004123"/>
    </source>
</evidence>
<dbReference type="PANTHER" id="PTHR10252">
    <property type="entry name" value="HISTONE-LIKE TRANSCRIPTION FACTOR CCAAT-RELATED"/>
    <property type="match status" value="1"/>
</dbReference>
<feature type="domain" description="Transcription factor CBF/NF-Y/archaeal histone" evidence="4">
    <location>
        <begin position="10"/>
        <end position="74"/>
    </location>
</feature>
<feature type="compositionally biased region" description="Acidic residues" evidence="3">
    <location>
        <begin position="184"/>
        <end position="195"/>
    </location>
</feature>
<dbReference type="Pfam" id="PF00808">
    <property type="entry name" value="CBFD_NFYB_HMF"/>
    <property type="match status" value="1"/>
</dbReference>
<dbReference type="AlphaFoldDB" id="A0AAN9V9U2"/>
<protein>
    <recommendedName>
        <fullName evidence="4">Transcription factor CBF/NF-Y/archaeal histone domain-containing protein</fullName>
    </recommendedName>
</protein>
<dbReference type="Proteomes" id="UP001378592">
    <property type="component" value="Unassembled WGS sequence"/>
</dbReference>
<dbReference type="GO" id="GO:0016251">
    <property type="term" value="F:RNA polymerase II general transcription initiation factor activity"/>
    <property type="evidence" value="ECO:0007669"/>
    <property type="project" value="TreeGrafter"/>
</dbReference>
<dbReference type="GO" id="GO:0046982">
    <property type="term" value="F:protein heterodimerization activity"/>
    <property type="evidence" value="ECO:0007669"/>
    <property type="project" value="InterPro"/>
</dbReference>
<dbReference type="Gene3D" id="1.10.20.10">
    <property type="entry name" value="Histone, subunit A"/>
    <property type="match status" value="1"/>
</dbReference>
<name>A0AAN9V9U2_9ORTH</name>
<feature type="compositionally biased region" description="Low complexity" evidence="3">
    <location>
        <begin position="162"/>
        <end position="176"/>
    </location>
</feature>
<dbReference type="PANTHER" id="PTHR10252:SF5">
    <property type="entry name" value="DR1-ASSOCIATED COREPRESSOR"/>
    <property type="match status" value="1"/>
</dbReference>
<dbReference type="CDD" id="cd22906">
    <property type="entry name" value="HFD_DRAP1"/>
    <property type="match status" value="1"/>
</dbReference>
<evidence type="ECO:0000256" key="3">
    <source>
        <dbReference type="SAM" id="MobiDB-lite"/>
    </source>
</evidence>
<proteinExistence type="predicted"/>
<keyword evidence="6" id="KW-1185">Reference proteome</keyword>
<dbReference type="InterPro" id="IPR003958">
    <property type="entry name" value="CBFA_NFYB_domain"/>
</dbReference>
<dbReference type="SUPFAM" id="SSF47113">
    <property type="entry name" value="Histone-fold"/>
    <property type="match status" value="1"/>
</dbReference>
<reference evidence="5 6" key="1">
    <citation type="submission" date="2024-03" db="EMBL/GenBank/DDBJ databases">
        <title>The genome assembly and annotation of the cricket Gryllus longicercus Weissman &amp; Gray.</title>
        <authorList>
            <person name="Szrajer S."/>
            <person name="Gray D."/>
            <person name="Ylla G."/>
        </authorList>
    </citation>
    <scope>NUCLEOTIDE SEQUENCE [LARGE SCALE GENOMIC DNA]</scope>
    <source>
        <strain evidence="5">DAG 2021-001</strain>
        <tissue evidence="5">Whole body minus gut</tissue>
    </source>
</reference>
<feature type="region of interest" description="Disordered" evidence="3">
    <location>
        <begin position="162"/>
        <end position="195"/>
    </location>
</feature>
<dbReference type="FunFam" id="1.10.20.10:FF:000074">
    <property type="entry name" value="dr1-associated corepressor"/>
    <property type="match status" value="1"/>
</dbReference>
<feature type="compositionally biased region" description="Polar residues" evidence="3">
    <location>
        <begin position="106"/>
        <end position="115"/>
    </location>
</feature>
<comment type="caution">
    <text evidence="5">The sequence shown here is derived from an EMBL/GenBank/DDBJ whole genome shotgun (WGS) entry which is preliminary data.</text>
</comment>
<dbReference type="GO" id="GO:0001046">
    <property type="term" value="F:core promoter sequence-specific DNA binding"/>
    <property type="evidence" value="ECO:0007669"/>
    <property type="project" value="TreeGrafter"/>
</dbReference>
<organism evidence="5 6">
    <name type="scientific">Gryllus longicercus</name>
    <dbReference type="NCBI Taxonomy" id="2509291"/>
    <lineage>
        <taxon>Eukaryota</taxon>
        <taxon>Metazoa</taxon>
        <taxon>Ecdysozoa</taxon>
        <taxon>Arthropoda</taxon>
        <taxon>Hexapoda</taxon>
        <taxon>Insecta</taxon>
        <taxon>Pterygota</taxon>
        <taxon>Neoptera</taxon>
        <taxon>Polyneoptera</taxon>
        <taxon>Orthoptera</taxon>
        <taxon>Ensifera</taxon>
        <taxon>Gryllidea</taxon>
        <taxon>Grylloidea</taxon>
        <taxon>Gryllidae</taxon>
        <taxon>Gryllinae</taxon>
        <taxon>Gryllus</taxon>
    </lineage>
</organism>
<evidence type="ECO:0000313" key="5">
    <source>
        <dbReference type="EMBL" id="KAK7790991.1"/>
    </source>
</evidence>
<evidence type="ECO:0000259" key="4">
    <source>
        <dbReference type="Pfam" id="PF00808"/>
    </source>
</evidence>
<gene>
    <name evidence="5" type="ORF">R5R35_011452</name>
</gene>
<sequence>MPSKKKKYNARFPAGRIKKIMQTDDEVGKVAQAVPVIISRTLELFVESLLTKAQEITSAKNAKTLSPSHMKQCILSESRFDFLKELVASLPDVVTSDYDEAVMSPQIGSTNSSDGPRSYSRRVEKQTPNPVPAKEAPDGSLRASFATTSSTVVADFYKETLNNTNSSGSVSSGFNNAKDLVPNENEDLDEDYDTT</sequence>
<dbReference type="InterPro" id="IPR009072">
    <property type="entry name" value="Histone-fold"/>
</dbReference>
<dbReference type="InterPro" id="IPR050568">
    <property type="entry name" value="Transcr_DNA_Rep_Reg"/>
</dbReference>
<keyword evidence="2" id="KW-0539">Nucleus</keyword>
<comment type="subcellular location">
    <subcellularLocation>
        <location evidence="1">Nucleus</location>
    </subcellularLocation>
</comment>
<evidence type="ECO:0000313" key="6">
    <source>
        <dbReference type="Proteomes" id="UP001378592"/>
    </source>
</evidence>
<feature type="region of interest" description="Disordered" evidence="3">
    <location>
        <begin position="104"/>
        <end position="143"/>
    </location>
</feature>
<evidence type="ECO:0000256" key="2">
    <source>
        <dbReference type="ARBA" id="ARBA00023242"/>
    </source>
</evidence>
<dbReference type="GO" id="GO:0017054">
    <property type="term" value="C:negative cofactor 2 complex"/>
    <property type="evidence" value="ECO:0007669"/>
    <property type="project" value="TreeGrafter"/>
</dbReference>
<dbReference type="EMBL" id="JAZDUA010000571">
    <property type="protein sequence ID" value="KAK7790991.1"/>
    <property type="molecule type" value="Genomic_DNA"/>
</dbReference>
<accession>A0AAN9V9U2</accession>